<dbReference type="InterPro" id="IPR000727">
    <property type="entry name" value="T_SNARE_dom"/>
</dbReference>
<feature type="domain" description="T-SNARE coiled-coil homology" evidence="4">
    <location>
        <begin position="192"/>
        <end position="254"/>
    </location>
</feature>
<dbReference type="Gene3D" id="1.20.5.110">
    <property type="match status" value="1"/>
</dbReference>
<sequence>MVRDRFKELQEKLTEDGKKSKCDKQISEKVETELGHLLSEVDEIWKSLEDLRLSVVITKRKFTASLRDPLITQGTKNELVCANANIIKNFHTINSRIKKILENYTSPSPPHVSTAVTKAAITQHASLLREFLLIMQDYHKGEAEYYDHRKRQFILETEIAGFTSDLMNESDFTSSIFTQNLLRYSEESKESLCNVTERYQDFLNLEKSVKEVHDLYLEMALLVENQAQSVNRIEDFVSQTNARTAQASKKLKKVKHEKRKYLKRKLRLGLAATGMVVTIALIVLL</sequence>
<dbReference type="GO" id="GO:0006886">
    <property type="term" value="P:intracellular protein transport"/>
    <property type="evidence" value="ECO:0007669"/>
    <property type="project" value="TreeGrafter"/>
</dbReference>
<keyword evidence="3" id="KW-1133">Transmembrane helix</keyword>
<dbReference type="GO" id="GO:0005886">
    <property type="term" value="C:plasma membrane"/>
    <property type="evidence" value="ECO:0007669"/>
    <property type="project" value="TreeGrafter"/>
</dbReference>
<dbReference type="CDD" id="cd15848">
    <property type="entry name" value="SNARE_syntaxin1-like"/>
    <property type="match status" value="1"/>
</dbReference>
<protein>
    <submittedName>
        <fullName evidence="5">Syntaxin-1A</fullName>
    </submittedName>
</protein>
<dbReference type="STRING" id="158441.A0A226ETX4"/>
<keyword evidence="3" id="KW-0472">Membrane</keyword>
<evidence type="ECO:0000256" key="1">
    <source>
        <dbReference type="ARBA" id="ARBA00004211"/>
    </source>
</evidence>
<comment type="subcellular location">
    <subcellularLocation>
        <location evidence="1">Membrane</location>
        <topology evidence="1">Single-pass type IV membrane protein</topology>
    </subcellularLocation>
</comment>
<dbReference type="GO" id="GO:0006906">
    <property type="term" value="P:vesicle fusion"/>
    <property type="evidence" value="ECO:0007669"/>
    <property type="project" value="TreeGrafter"/>
</dbReference>
<evidence type="ECO:0000313" key="6">
    <source>
        <dbReference type="Proteomes" id="UP000198287"/>
    </source>
</evidence>
<evidence type="ECO:0000313" key="5">
    <source>
        <dbReference type="EMBL" id="OXA60271.1"/>
    </source>
</evidence>
<dbReference type="PROSITE" id="PS50192">
    <property type="entry name" value="T_SNARE"/>
    <property type="match status" value="1"/>
</dbReference>
<dbReference type="SUPFAM" id="SSF47661">
    <property type="entry name" value="t-snare proteins"/>
    <property type="match status" value="1"/>
</dbReference>
<name>A0A226ETX4_FOLCA</name>
<evidence type="ECO:0000259" key="4">
    <source>
        <dbReference type="PROSITE" id="PS50192"/>
    </source>
</evidence>
<dbReference type="PANTHER" id="PTHR19957:SF307">
    <property type="entry name" value="PROTEIN SSO1-RELATED"/>
    <property type="match status" value="1"/>
</dbReference>
<comment type="similarity">
    <text evidence="2">Belongs to the syntaxin family.</text>
</comment>
<dbReference type="GO" id="GO:0031201">
    <property type="term" value="C:SNARE complex"/>
    <property type="evidence" value="ECO:0007669"/>
    <property type="project" value="TreeGrafter"/>
</dbReference>
<dbReference type="SMART" id="SM00397">
    <property type="entry name" value="t_SNARE"/>
    <property type="match status" value="1"/>
</dbReference>
<dbReference type="GO" id="GO:0006887">
    <property type="term" value="P:exocytosis"/>
    <property type="evidence" value="ECO:0007669"/>
    <property type="project" value="TreeGrafter"/>
</dbReference>
<keyword evidence="3" id="KW-0812">Transmembrane</keyword>
<gene>
    <name evidence="5" type="ORF">Fcan01_05132</name>
</gene>
<dbReference type="AlphaFoldDB" id="A0A226ETX4"/>
<organism evidence="5 6">
    <name type="scientific">Folsomia candida</name>
    <name type="common">Springtail</name>
    <dbReference type="NCBI Taxonomy" id="158441"/>
    <lineage>
        <taxon>Eukaryota</taxon>
        <taxon>Metazoa</taxon>
        <taxon>Ecdysozoa</taxon>
        <taxon>Arthropoda</taxon>
        <taxon>Hexapoda</taxon>
        <taxon>Collembola</taxon>
        <taxon>Entomobryomorpha</taxon>
        <taxon>Isotomoidea</taxon>
        <taxon>Isotomidae</taxon>
        <taxon>Proisotominae</taxon>
        <taxon>Folsomia</taxon>
    </lineage>
</organism>
<dbReference type="EMBL" id="LNIX01000002">
    <property type="protein sequence ID" value="OXA60271.1"/>
    <property type="molecule type" value="Genomic_DNA"/>
</dbReference>
<proteinExistence type="inferred from homology"/>
<dbReference type="GO" id="GO:0012505">
    <property type="term" value="C:endomembrane system"/>
    <property type="evidence" value="ECO:0007669"/>
    <property type="project" value="TreeGrafter"/>
</dbReference>
<reference evidence="5 6" key="1">
    <citation type="submission" date="2015-12" db="EMBL/GenBank/DDBJ databases">
        <title>The genome of Folsomia candida.</title>
        <authorList>
            <person name="Faddeeva A."/>
            <person name="Derks M.F."/>
            <person name="Anvar Y."/>
            <person name="Smit S."/>
            <person name="Van Straalen N."/>
            <person name="Roelofs D."/>
        </authorList>
    </citation>
    <scope>NUCLEOTIDE SEQUENCE [LARGE SCALE GENOMIC DNA]</scope>
    <source>
        <strain evidence="5 6">VU population</strain>
        <tissue evidence="5">Whole body</tissue>
    </source>
</reference>
<dbReference type="InterPro" id="IPR010989">
    <property type="entry name" value="SNARE"/>
</dbReference>
<dbReference type="GO" id="GO:0005484">
    <property type="term" value="F:SNAP receptor activity"/>
    <property type="evidence" value="ECO:0007669"/>
    <property type="project" value="TreeGrafter"/>
</dbReference>
<keyword evidence="6" id="KW-1185">Reference proteome</keyword>
<dbReference type="GO" id="GO:0048278">
    <property type="term" value="P:vesicle docking"/>
    <property type="evidence" value="ECO:0007669"/>
    <property type="project" value="TreeGrafter"/>
</dbReference>
<feature type="transmembrane region" description="Helical" evidence="3">
    <location>
        <begin position="266"/>
        <end position="284"/>
    </location>
</feature>
<dbReference type="OrthoDB" id="10255013at2759"/>
<dbReference type="Proteomes" id="UP000198287">
    <property type="component" value="Unassembled WGS sequence"/>
</dbReference>
<evidence type="ECO:0000256" key="3">
    <source>
        <dbReference type="SAM" id="Phobius"/>
    </source>
</evidence>
<dbReference type="PANTHER" id="PTHR19957">
    <property type="entry name" value="SYNTAXIN"/>
    <property type="match status" value="1"/>
</dbReference>
<dbReference type="InterPro" id="IPR045242">
    <property type="entry name" value="Syntaxin"/>
</dbReference>
<dbReference type="Gene3D" id="1.20.58.70">
    <property type="match status" value="1"/>
</dbReference>
<dbReference type="GO" id="GO:0000149">
    <property type="term" value="F:SNARE binding"/>
    <property type="evidence" value="ECO:0007669"/>
    <property type="project" value="TreeGrafter"/>
</dbReference>
<evidence type="ECO:0000256" key="2">
    <source>
        <dbReference type="ARBA" id="ARBA00009063"/>
    </source>
</evidence>
<accession>A0A226ETX4</accession>
<comment type="caution">
    <text evidence="5">The sequence shown here is derived from an EMBL/GenBank/DDBJ whole genome shotgun (WGS) entry which is preliminary data.</text>
</comment>